<feature type="region of interest" description="Disordered" evidence="1">
    <location>
        <begin position="108"/>
        <end position="131"/>
    </location>
</feature>
<evidence type="ECO:0000313" key="3">
    <source>
        <dbReference type="Proteomes" id="UP000593571"/>
    </source>
</evidence>
<feature type="compositionally biased region" description="Polar residues" evidence="1">
    <location>
        <begin position="117"/>
        <end position="131"/>
    </location>
</feature>
<comment type="caution">
    <text evidence="2">The sequence shown here is derived from an EMBL/GenBank/DDBJ whole genome shotgun (WGS) entry which is preliminary data.</text>
</comment>
<feature type="region of interest" description="Disordered" evidence="1">
    <location>
        <begin position="31"/>
        <end position="58"/>
    </location>
</feature>
<evidence type="ECO:0000313" key="2">
    <source>
        <dbReference type="EMBL" id="KAF6404932.1"/>
    </source>
</evidence>
<keyword evidence="3" id="KW-1185">Reference proteome</keyword>
<reference evidence="2 3" key="1">
    <citation type="journal article" date="2020" name="Nature">
        <title>Six reference-quality genomes reveal evolution of bat adaptations.</title>
        <authorList>
            <person name="Jebb D."/>
            <person name="Huang Z."/>
            <person name="Pippel M."/>
            <person name="Hughes G.M."/>
            <person name="Lavrichenko K."/>
            <person name="Devanna P."/>
            <person name="Winkler S."/>
            <person name="Jermiin L.S."/>
            <person name="Skirmuntt E.C."/>
            <person name="Katzourakis A."/>
            <person name="Burkitt-Gray L."/>
            <person name="Ray D.A."/>
            <person name="Sullivan K.A.M."/>
            <person name="Roscito J.G."/>
            <person name="Kirilenko B.M."/>
            <person name="Davalos L.M."/>
            <person name="Corthals A.P."/>
            <person name="Power M.L."/>
            <person name="Jones G."/>
            <person name="Ransome R.D."/>
            <person name="Dechmann D.K.N."/>
            <person name="Locatelli A.G."/>
            <person name="Puechmaille S.J."/>
            <person name="Fedrigo O."/>
            <person name="Jarvis E.D."/>
            <person name="Hiller M."/>
            <person name="Vernes S.C."/>
            <person name="Myers E.W."/>
            <person name="Teeling E.C."/>
        </authorList>
    </citation>
    <scope>NUCLEOTIDE SEQUENCE [LARGE SCALE GENOMIC DNA]</scope>
    <source>
        <strain evidence="2">MRouAeg1</strain>
        <tissue evidence="2">Muscle</tissue>
    </source>
</reference>
<evidence type="ECO:0000256" key="1">
    <source>
        <dbReference type="SAM" id="MobiDB-lite"/>
    </source>
</evidence>
<dbReference type="Proteomes" id="UP000593571">
    <property type="component" value="Unassembled WGS sequence"/>
</dbReference>
<sequence>MTVDADNGHPAEASFAGPVRFPVWRGLRRRGRSTSVTGEGRGVAATTTHCRRRPGPRPGECGTLNLDCQVIPQHLSGQPAAPWLCLRGPPSRAWRGWRKALRRKLVSGAHCERGRTRGQSTGTPKAFATQR</sequence>
<accession>A0A7J8C257</accession>
<protein>
    <submittedName>
        <fullName evidence="2">Uncharacterized protein</fullName>
    </submittedName>
</protein>
<dbReference type="EMBL" id="JACASE010000015">
    <property type="protein sequence ID" value="KAF6404932.1"/>
    <property type="molecule type" value="Genomic_DNA"/>
</dbReference>
<organism evidence="2 3">
    <name type="scientific">Rousettus aegyptiacus</name>
    <name type="common">Egyptian fruit bat</name>
    <name type="synonym">Pteropus aegyptiacus</name>
    <dbReference type="NCBI Taxonomy" id="9407"/>
    <lineage>
        <taxon>Eukaryota</taxon>
        <taxon>Metazoa</taxon>
        <taxon>Chordata</taxon>
        <taxon>Craniata</taxon>
        <taxon>Vertebrata</taxon>
        <taxon>Euteleostomi</taxon>
        <taxon>Mammalia</taxon>
        <taxon>Eutheria</taxon>
        <taxon>Laurasiatheria</taxon>
        <taxon>Chiroptera</taxon>
        <taxon>Yinpterochiroptera</taxon>
        <taxon>Pteropodoidea</taxon>
        <taxon>Pteropodidae</taxon>
        <taxon>Rousettinae</taxon>
        <taxon>Rousettus</taxon>
    </lineage>
</organism>
<dbReference type="AlphaFoldDB" id="A0A7J8C257"/>
<proteinExistence type="predicted"/>
<gene>
    <name evidence="2" type="ORF">HJG63_009264</name>
</gene>
<name>A0A7J8C257_ROUAE</name>